<name>A0A5B9VU97_9BACT</name>
<dbReference type="KEGG" id="agv:OJF2_04200"/>
<accession>A0A5B9VU97</accession>
<evidence type="ECO:0000313" key="2">
    <source>
        <dbReference type="Proteomes" id="UP000324233"/>
    </source>
</evidence>
<dbReference type="AlphaFoldDB" id="A0A5B9VU97"/>
<proteinExistence type="predicted"/>
<dbReference type="EMBL" id="CP042997">
    <property type="protein sequence ID" value="QEH31953.1"/>
    <property type="molecule type" value="Genomic_DNA"/>
</dbReference>
<keyword evidence="2" id="KW-1185">Reference proteome</keyword>
<organism evidence="1 2">
    <name type="scientific">Aquisphaera giovannonii</name>
    <dbReference type="NCBI Taxonomy" id="406548"/>
    <lineage>
        <taxon>Bacteria</taxon>
        <taxon>Pseudomonadati</taxon>
        <taxon>Planctomycetota</taxon>
        <taxon>Planctomycetia</taxon>
        <taxon>Isosphaerales</taxon>
        <taxon>Isosphaeraceae</taxon>
        <taxon>Aquisphaera</taxon>
    </lineage>
</organism>
<dbReference type="Proteomes" id="UP000324233">
    <property type="component" value="Chromosome"/>
</dbReference>
<protein>
    <submittedName>
        <fullName evidence="1">Uncharacterized protein</fullName>
    </submittedName>
</protein>
<evidence type="ECO:0000313" key="1">
    <source>
        <dbReference type="EMBL" id="QEH31953.1"/>
    </source>
</evidence>
<sequence>MTGDERFAHLEAARPMLLRWAPERGIPLHRVEYVVPLAEANPGLSAWLFFETDEDPHRAYALGWPERLAARFTETLKAPLRIRSDPGHPLLLRHPRECRAGLRGELLLPAAMNLRRD</sequence>
<gene>
    <name evidence="1" type="ORF">OJF2_04200</name>
</gene>
<reference evidence="1 2" key="1">
    <citation type="submission" date="2019-08" db="EMBL/GenBank/DDBJ databases">
        <title>Deep-cultivation of Planctomycetes and their phenomic and genomic characterization uncovers novel biology.</title>
        <authorList>
            <person name="Wiegand S."/>
            <person name="Jogler M."/>
            <person name="Boedeker C."/>
            <person name="Pinto D."/>
            <person name="Vollmers J."/>
            <person name="Rivas-Marin E."/>
            <person name="Kohn T."/>
            <person name="Peeters S.H."/>
            <person name="Heuer A."/>
            <person name="Rast P."/>
            <person name="Oberbeckmann S."/>
            <person name="Bunk B."/>
            <person name="Jeske O."/>
            <person name="Meyerdierks A."/>
            <person name="Storesund J.E."/>
            <person name="Kallscheuer N."/>
            <person name="Luecker S."/>
            <person name="Lage O.M."/>
            <person name="Pohl T."/>
            <person name="Merkel B.J."/>
            <person name="Hornburger P."/>
            <person name="Mueller R.-W."/>
            <person name="Bruemmer F."/>
            <person name="Labrenz M."/>
            <person name="Spormann A.M."/>
            <person name="Op den Camp H."/>
            <person name="Overmann J."/>
            <person name="Amann R."/>
            <person name="Jetten M.S.M."/>
            <person name="Mascher T."/>
            <person name="Medema M.H."/>
            <person name="Devos D.P."/>
            <person name="Kaster A.-K."/>
            <person name="Ovreas L."/>
            <person name="Rohde M."/>
            <person name="Galperin M.Y."/>
            <person name="Jogler C."/>
        </authorList>
    </citation>
    <scope>NUCLEOTIDE SEQUENCE [LARGE SCALE GENOMIC DNA]</scope>
    <source>
        <strain evidence="1 2">OJF2</strain>
    </source>
</reference>